<dbReference type="AlphaFoldDB" id="A0A948TMK2"/>
<name>A0A948TMK2_9BACT</name>
<reference evidence="1" key="1">
    <citation type="journal article" date="2021" name="PeerJ">
        <title>Extensive microbial diversity within the chicken gut microbiome revealed by metagenomics and culture.</title>
        <authorList>
            <person name="Gilroy R."/>
            <person name="Ravi A."/>
            <person name="Getino M."/>
            <person name="Pursley I."/>
            <person name="Horton D.L."/>
            <person name="Alikhan N.F."/>
            <person name="Baker D."/>
            <person name="Gharbi K."/>
            <person name="Hall N."/>
            <person name="Watson M."/>
            <person name="Adriaenssens E.M."/>
            <person name="Foster-Nyarko E."/>
            <person name="Jarju S."/>
            <person name="Secka A."/>
            <person name="Antonio M."/>
            <person name="Oren A."/>
            <person name="Chaudhuri R.R."/>
            <person name="La Ragione R."/>
            <person name="Hildebrand F."/>
            <person name="Pallen M.J."/>
        </authorList>
    </citation>
    <scope>NUCLEOTIDE SEQUENCE</scope>
    <source>
        <strain evidence="1">8470</strain>
    </source>
</reference>
<proteinExistence type="predicted"/>
<evidence type="ECO:0000313" key="2">
    <source>
        <dbReference type="Proteomes" id="UP000784286"/>
    </source>
</evidence>
<dbReference type="EMBL" id="JAHLFJ010000060">
    <property type="protein sequence ID" value="MBU3856181.1"/>
    <property type="molecule type" value="Genomic_DNA"/>
</dbReference>
<evidence type="ECO:0000313" key="1">
    <source>
        <dbReference type="EMBL" id="MBU3856181.1"/>
    </source>
</evidence>
<comment type="caution">
    <text evidence="1">The sequence shown here is derived from an EMBL/GenBank/DDBJ whole genome shotgun (WGS) entry which is preliminary data.</text>
</comment>
<accession>A0A948TMK2</accession>
<organism evidence="1 2">
    <name type="scientific">Candidatus Phocaeicola excrementipullorum</name>
    <dbReference type="NCBI Taxonomy" id="2838731"/>
    <lineage>
        <taxon>Bacteria</taxon>
        <taxon>Pseudomonadati</taxon>
        <taxon>Bacteroidota</taxon>
        <taxon>Bacteroidia</taxon>
        <taxon>Bacteroidales</taxon>
        <taxon>Bacteroidaceae</taxon>
        <taxon>Phocaeicola</taxon>
    </lineage>
</organism>
<dbReference type="Proteomes" id="UP000784286">
    <property type="component" value="Unassembled WGS sequence"/>
</dbReference>
<gene>
    <name evidence="1" type="ORF">H9928_06450</name>
</gene>
<protein>
    <submittedName>
        <fullName evidence="1">Uncharacterized protein</fullName>
    </submittedName>
</protein>
<sequence length="191" mass="21946">MEKVEYYRQIFSAFKGLCSSGKQSCSFREYCREHGVSYYRMYLVLKEEYPSLNEIPGYTRGSSLKFRCSQVYEDFKSLCADGRQPGTFIDYYKGFGITKKQMKSYLRRNKLRVIDLPGYTSPFGGPGSHYKEIPFEDIIFEEAGFLPEESCNVITVRVDGNVEVSFPADTDLSVIAKFIRKMGKEITHVGD</sequence>
<reference evidence="1" key="2">
    <citation type="submission" date="2021-04" db="EMBL/GenBank/DDBJ databases">
        <authorList>
            <person name="Gilroy R."/>
        </authorList>
    </citation>
    <scope>NUCLEOTIDE SEQUENCE</scope>
    <source>
        <strain evidence="1">8470</strain>
    </source>
</reference>